<dbReference type="PROSITE" id="PS00301">
    <property type="entry name" value="G_TR_1"/>
    <property type="match status" value="1"/>
</dbReference>
<name>A0A2W7RWR8_9BACT</name>
<dbReference type="NCBIfam" id="NF009381">
    <property type="entry name" value="PRK12740.1-5"/>
    <property type="match status" value="1"/>
</dbReference>
<evidence type="ECO:0000313" key="10">
    <source>
        <dbReference type="EMBL" id="PZX64764.1"/>
    </source>
</evidence>
<dbReference type="Gene3D" id="3.30.70.870">
    <property type="entry name" value="Elongation Factor G (Translational Gtpase), domain 3"/>
    <property type="match status" value="1"/>
</dbReference>
<dbReference type="SMART" id="SM00889">
    <property type="entry name" value="EFG_IV"/>
    <property type="match status" value="1"/>
</dbReference>
<dbReference type="CDD" id="cd01434">
    <property type="entry name" value="EFG_mtEFG1_IV"/>
    <property type="match status" value="1"/>
</dbReference>
<dbReference type="Pfam" id="PF14492">
    <property type="entry name" value="EFG_III"/>
    <property type="match status" value="1"/>
</dbReference>
<dbReference type="Gene3D" id="3.40.50.300">
    <property type="entry name" value="P-loop containing nucleotide triphosphate hydrolases"/>
    <property type="match status" value="1"/>
</dbReference>
<comment type="similarity">
    <text evidence="1 8">Belongs to the TRAFAC class translation factor GTPase superfamily. Classic translation factor GTPase family. EF-G/EF-2 subfamily.</text>
</comment>
<reference evidence="10 11" key="1">
    <citation type="submission" date="2018-06" db="EMBL/GenBank/DDBJ databases">
        <title>Genomic Encyclopedia of Archaeal and Bacterial Type Strains, Phase II (KMG-II): from individual species to whole genera.</title>
        <authorList>
            <person name="Goeker M."/>
        </authorList>
    </citation>
    <scope>NUCLEOTIDE SEQUENCE [LARGE SCALE GENOMIC DNA]</scope>
    <source>
        <strain evidence="10 11">DSM 23241</strain>
    </source>
</reference>
<dbReference type="Pfam" id="PF00679">
    <property type="entry name" value="EFG_C"/>
    <property type="match status" value="1"/>
</dbReference>
<comment type="caution">
    <text evidence="10">The sequence shown here is derived from an EMBL/GenBank/DDBJ whole genome shotgun (WGS) entry which is preliminary data.</text>
</comment>
<dbReference type="InterPro" id="IPR000795">
    <property type="entry name" value="T_Tr_GTP-bd_dom"/>
</dbReference>
<evidence type="ECO:0000256" key="5">
    <source>
        <dbReference type="ARBA" id="ARBA00022917"/>
    </source>
</evidence>
<evidence type="ECO:0000256" key="1">
    <source>
        <dbReference type="ARBA" id="ARBA00005870"/>
    </source>
</evidence>
<organism evidence="10 11">
    <name type="scientific">Hydrotalea sandarakina</name>
    <dbReference type="NCBI Taxonomy" id="1004304"/>
    <lineage>
        <taxon>Bacteria</taxon>
        <taxon>Pseudomonadati</taxon>
        <taxon>Bacteroidota</taxon>
        <taxon>Chitinophagia</taxon>
        <taxon>Chitinophagales</taxon>
        <taxon>Chitinophagaceae</taxon>
        <taxon>Hydrotalea</taxon>
    </lineage>
</organism>
<dbReference type="InterPro" id="IPR009000">
    <property type="entry name" value="Transl_B-barrel_sf"/>
</dbReference>
<feature type="binding site" evidence="8">
    <location>
        <begin position="14"/>
        <end position="21"/>
    </location>
    <ligand>
        <name>GTP</name>
        <dbReference type="ChEBI" id="CHEBI:37565"/>
    </ligand>
</feature>
<dbReference type="InterPro" id="IPR035649">
    <property type="entry name" value="EFG_V"/>
</dbReference>
<dbReference type="CDD" id="cd16262">
    <property type="entry name" value="EFG_III"/>
    <property type="match status" value="1"/>
</dbReference>
<dbReference type="InterPro" id="IPR031157">
    <property type="entry name" value="G_TR_CS"/>
</dbReference>
<dbReference type="GO" id="GO:0005525">
    <property type="term" value="F:GTP binding"/>
    <property type="evidence" value="ECO:0007669"/>
    <property type="project" value="UniProtKB-UniRule"/>
</dbReference>
<dbReference type="CDD" id="cd04088">
    <property type="entry name" value="EFG_mtEFG_II"/>
    <property type="match status" value="1"/>
</dbReference>
<dbReference type="GO" id="GO:0032790">
    <property type="term" value="P:ribosome disassembly"/>
    <property type="evidence" value="ECO:0007669"/>
    <property type="project" value="TreeGrafter"/>
</dbReference>
<keyword evidence="11" id="KW-1185">Reference proteome</keyword>
<dbReference type="InterPro" id="IPR053905">
    <property type="entry name" value="EF-G-like_DII"/>
</dbReference>
<keyword evidence="6 8" id="KW-0342">GTP-binding</keyword>
<dbReference type="PROSITE" id="PS51722">
    <property type="entry name" value="G_TR_2"/>
    <property type="match status" value="1"/>
</dbReference>
<dbReference type="PANTHER" id="PTHR43261:SF1">
    <property type="entry name" value="RIBOSOME-RELEASING FACTOR 2, MITOCHONDRIAL"/>
    <property type="match status" value="1"/>
</dbReference>
<dbReference type="InterPro" id="IPR005517">
    <property type="entry name" value="Transl_elong_EFG/EF2_IV"/>
</dbReference>
<dbReference type="FunFam" id="3.30.70.240:FF:000001">
    <property type="entry name" value="Elongation factor G"/>
    <property type="match status" value="1"/>
</dbReference>
<dbReference type="Gene3D" id="3.30.70.240">
    <property type="match status" value="1"/>
</dbReference>
<dbReference type="NCBIfam" id="TIGR00231">
    <property type="entry name" value="small_GTP"/>
    <property type="match status" value="1"/>
</dbReference>
<evidence type="ECO:0000256" key="7">
    <source>
        <dbReference type="ARBA" id="ARBA00024731"/>
    </source>
</evidence>
<dbReference type="SUPFAM" id="SSF54980">
    <property type="entry name" value="EF-G C-terminal domain-like"/>
    <property type="match status" value="2"/>
</dbReference>
<dbReference type="InterPro" id="IPR000640">
    <property type="entry name" value="EFG_V-like"/>
</dbReference>
<dbReference type="CDD" id="cd01886">
    <property type="entry name" value="EF-G"/>
    <property type="match status" value="1"/>
</dbReference>
<dbReference type="InterPro" id="IPR035647">
    <property type="entry name" value="EFG_III/V"/>
</dbReference>
<dbReference type="FunFam" id="3.30.230.10:FF:000003">
    <property type="entry name" value="Elongation factor G"/>
    <property type="match status" value="1"/>
</dbReference>
<evidence type="ECO:0000259" key="9">
    <source>
        <dbReference type="PROSITE" id="PS51722"/>
    </source>
</evidence>
<dbReference type="RefSeq" id="WP_111293907.1">
    <property type="nucleotide sequence ID" value="NZ_QKZV01000002.1"/>
</dbReference>
<evidence type="ECO:0000256" key="4">
    <source>
        <dbReference type="ARBA" id="ARBA00022768"/>
    </source>
</evidence>
<keyword evidence="8" id="KW-0963">Cytoplasm</keyword>
<evidence type="ECO:0000256" key="3">
    <source>
        <dbReference type="ARBA" id="ARBA00022741"/>
    </source>
</evidence>
<evidence type="ECO:0000256" key="6">
    <source>
        <dbReference type="ARBA" id="ARBA00023134"/>
    </source>
</evidence>
<dbReference type="GO" id="GO:0005737">
    <property type="term" value="C:cytoplasm"/>
    <property type="evidence" value="ECO:0007669"/>
    <property type="project" value="UniProtKB-SubCell"/>
</dbReference>
<dbReference type="InterPro" id="IPR041095">
    <property type="entry name" value="EFG_II"/>
</dbReference>
<dbReference type="FunFam" id="3.40.50.300:FF:000029">
    <property type="entry name" value="Elongation factor G"/>
    <property type="match status" value="1"/>
</dbReference>
<comment type="function">
    <text evidence="7 8">Catalyzes the GTP-dependent ribosomal translocation step during translation elongation. During this step, the ribosome changes from the pre-translocational (PRE) to the post-translocational (POST) state as the newly formed A-site-bound peptidyl-tRNA and P-site-bound deacylated tRNA move to the P and E sites, respectively. Catalyzes the coordinated movement of the two tRNA molecules, the mRNA and conformational changes in the ribosome.</text>
</comment>
<dbReference type="FunFam" id="3.30.70.870:FF:000001">
    <property type="entry name" value="Elongation factor G"/>
    <property type="match status" value="1"/>
</dbReference>
<dbReference type="Pfam" id="PF00009">
    <property type="entry name" value="GTP_EFTU"/>
    <property type="match status" value="1"/>
</dbReference>
<dbReference type="InterPro" id="IPR005225">
    <property type="entry name" value="Small_GTP-bd"/>
</dbReference>
<feature type="domain" description="Tr-type G" evidence="9">
    <location>
        <begin position="5"/>
        <end position="294"/>
    </location>
</feature>
<evidence type="ECO:0000313" key="11">
    <source>
        <dbReference type="Proteomes" id="UP000249720"/>
    </source>
</evidence>
<dbReference type="GO" id="GO:0003924">
    <property type="term" value="F:GTPase activity"/>
    <property type="evidence" value="ECO:0007669"/>
    <property type="project" value="InterPro"/>
</dbReference>
<evidence type="ECO:0000256" key="2">
    <source>
        <dbReference type="ARBA" id="ARBA00017872"/>
    </source>
</evidence>
<dbReference type="SUPFAM" id="SSF54211">
    <property type="entry name" value="Ribosomal protein S5 domain 2-like"/>
    <property type="match status" value="1"/>
</dbReference>
<dbReference type="InterPro" id="IPR009022">
    <property type="entry name" value="EFG_III"/>
</dbReference>
<dbReference type="InterPro" id="IPR047872">
    <property type="entry name" value="EFG_IV"/>
</dbReference>
<dbReference type="Gene3D" id="3.30.230.10">
    <property type="match status" value="1"/>
</dbReference>
<keyword evidence="4 8" id="KW-0251">Elongation factor</keyword>
<gene>
    <name evidence="8" type="primary">fusA</name>
    <name evidence="10" type="ORF">LX80_00965</name>
</gene>
<dbReference type="InterPro" id="IPR027417">
    <property type="entry name" value="P-loop_NTPase"/>
</dbReference>
<feature type="binding site" evidence="8">
    <location>
        <begin position="91"/>
        <end position="95"/>
    </location>
    <ligand>
        <name>GTP</name>
        <dbReference type="ChEBI" id="CHEBI:37565"/>
    </ligand>
</feature>
<keyword evidence="3 8" id="KW-0547">Nucleotide-binding</keyword>
<evidence type="ECO:0000256" key="8">
    <source>
        <dbReference type="HAMAP-Rule" id="MF_00054"/>
    </source>
</evidence>
<dbReference type="Gene3D" id="2.40.30.10">
    <property type="entry name" value="Translation factors"/>
    <property type="match status" value="1"/>
</dbReference>
<dbReference type="PRINTS" id="PR00315">
    <property type="entry name" value="ELONGATNFCT"/>
</dbReference>
<proteinExistence type="inferred from homology"/>
<dbReference type="InterPro" id="IPR014721">
    <property type="entry name" value="Ribsml_uS5_D2-typ_fold_subgr"/>
</dbReference>
<dbReference type="AlphaFoldDB" id="A0A2W7RWR8"/>
<dbReference type="CDD" id="cd03713">
    <property type="entry name" value="EFG_mtEFG_C"/>
    <property type="match status" value="1"/>
</dbReference>
<keyword evidence="5 8" id="KW-0648">Protein biosynthesis</keyword>
<dbReference type="FunFam" id="2.40.30.10:FF:000006">
    <property type="entry name" value="Elongation factor G"/>
    <property type="match status" value="1"/>
</dbReference>
<dbReference type="GO" id="GO:0003746">
    <property type="term" value="F:translation elongation factor activity"/>
    <property type="evidence" value="ECO:0007669"/>
    <property type="project" value="UniProtKB-UniRule"/>
</dbReference>
<protein>
    <recommendedName>
        <fullName evidence="2 8">Elongation factor G</fullName>
        <shortName evidence="8">EF-G</shortName>
    </recommendedName>
</protein>
<dbReference type="EMBL" id="QKZV01000002">
    <property type="protein sequence ID" value="PZX64764.1"/>
    <property type="molecule type" value="Genomic_DNA"/>
</dbReference>
<dbReference type="InterPro" id="IPR020568">
    <property type="entry name" value="Ribosomal_Su5_D2-typ_SF"/>
</dbReference>
<feature type="binding site" evidence="8">
    <location>
        <begin position="145"/>
        <end position="148"/>
    </location>
    <ligand>
        <name>GTP</name>
        <dbReference type="ChEBI" id="CHEBI:37565"/>
    </ligand>
</feature>
<dbReference type="Proteomes" id="UP000249720">
    <property type="component" value="Unassembled WGS sequence"/>
</dbReference>
<sequence length="716" mass="80082">MADLKFQRNFGIAAHIDAGKTTTTERILRYTGMIHKIGEVHDGAATTDWMEQEKERGITITSAAVSCQWNFPTVLGKATPETKKYYFNIIDTPGHVDFTVEVERSMRVLDGLIALFSAVDGVEPQSETVWRQANRYRVPRIGFVNKMDRSGADFLNVVKQVKEMLGAKAVPLQLPIGAEDNFKGVVDLIKMKGIVWHAETEGMTFDELPIPEDMMEEVTFWRQNLIEAVAEYDDHLMEKFFDDPNSITEDEVHAAIRKATIDLSIVPMMCGSSFKNKGVQTALDAVCRYLPSPVDIEAVKGIDPETGNEISRKPDPKEPFSALAFKIMTDPFVGRLAFFRCYSGHLDAGSYVLNVRSGKKERISRIMKMFANKQNPIDFIEAGDIGAAVGFKEIKTGDTLTDENHPIVLENMFIPEPVIAIAIEPKTQADVDKMSIAISKLVEEDPTLRVNTDEDTGQTILRGMGELHLEIIIDRMRREFKVEVNQGAPQVAYKEAFQATYQHREILKKQTGGRGKFADIQFEIGPADEEWLKENEGKNFQFVNDIFGGAIPREFVPAIQKGFETAMNTGVLAGYPVNNMKIRVFDGSYHDVDSDSMSFELCAKAGFREAAKKAKPVLLEPIMKVEVLTPDQYMGDVTGDLNRRRGMLEGMDSRNNLQVIKAKVPLSEMFGYVTQLRSLSSGRATSTMEFSHYAPAPNNIAEEVIAKNKGRVKVED</sequence>
<accession>A0A2W7RWR8</accession>
<dbReference type="SUPFAM" id="SSF52540">
    <property type="entry name" value="P-loop containing nucleoside triphosphate hydrolases"/>
    <property type="match status" value="1"/>
</dbReference>
<comment type="subcellular location">
    <subcellularLocation>
        <location evidence="8">Cytoplasm</location>
    </subcellularLocation>
</comment>
<dbReference type="SUPFAM" id="SSF50447">
    <property type="entry name" value="Translation proteins"/>
    <property type="match status" value="1"/>
</dbReference>
<dbReference type="HAMAP" id="MF_00054_B">
    <property type="entry name" value="EF_G_EF_2_B"/>
    <property type="match status" value="1"/>
</dbReference>
<dbReference type="Pfam" id="PF22042">
    <property type="entry name" value="EF-G_D2"/>
    <property type="match status" value="1"/>
</dbReference>
<dbReference type="Pfam" id="PF03764">
    <property type="entry name" value="EFG_IV"/>
    <property type="match status" value="1"/>
</dbReference>
<dbReference type="OrthoDB" id="9801591at2"/>
<dbReference type="PANTHER" id="PTHR43261">
    <property type="entry name" value="TRANSLATION ELONGATION FACTOR G-RELATED"/>
    <property type="match status" value="1"/>
</dbReference>
<dbReference type="InterPro" id="IPR004540">
    <property type="entry name" value="Transl_elong_EFG/EF2"/>
</dbReference>
<dbReference type="NCBIfam" id="TIGR00484">
    <property type="entry name" value="EF-G"/>
    <property type="match status" value="1"/>
</dbReference>
<dbReference type="SMART" id="SM00838">
    <property type="entry name" value="EFG_C"/>
    <property type="match status" value="1"/>
</dbReference>